<dbReference type="Pfam" id="PF01490">
    <property type="entry name" value="Aa_trans"/>
    <property type="match status" value="1"/>
</dbReference>
<evidence type="ECO:0000313" key="11">
    <source>
        <dbReference type="Proteomes" id="UP001212841"/>
    </source>
</evidence>
<dbReference type="Proteomes" id="UP001212841">
    <property type="component" value="Unassembled WGS sequence"/>
</dbReference>
<evidence type="ECO:0000256" key="6">
    <source>
        <dbReference type="ARBA" id="ARBA00022989"/>
    </source>
</evidence>
<evidence type="ECO:0000256" key="5">
    <source>
        <dbReference type="ARBA" id="ARBA00022970"/>
    </source>
</evidence>
<comment type="similarity">
    <text evidence="2">Belongs to the amino acid/polyamine transporter 2 family.</text>
</comment>
<keyword evidence="11" id="KW-1185">Reference proteome</keyword>
<dbReference type="InterPro" id="IPR013057">
    <property type="entry name" value="AA_transpt_TM"/>
</dbReference>
<evidence type="ECO:0000256" key="1">
    <source>
        <dbReference type="ARBA" id="ARBA00004141"/>
    </source>
</evidence>
<comment type="caution">
    <text evidence="10">The sequence shown here is derived from an EMBL/GenBank/DDBJ whole genome shotgun (WGS) entry which is preliminary data.</text>
</comment>
<feature type="transmembrane region" description="Helical" evidence="8">
    <location>
        <begin position="447"/>
        <end position="472"/>
    </location>
</feature>
<feature type="transmembrane region" description="Helical" evidence="8">
    <location>
        <begin position="197"/>
        <end position="218"/>
    </location>
</feature>
<evidence type="ECO:0000256" key="8">
    <source>
        <dbReference type="SAM" id="Phobius"/>
    </source>
</evidence>
<evidence type="ECO:0000256" key="3">
    <source>
        <dbReference type="ARBA" id="ARBA00022448"/>
    </source>
</evidence>
<keyword evidence="7 8" id="KW-0472">Membrane</keyword>
<keyword evidence="6 8" id="KW-1133">Transmembrane helix</keyword>
<feature type="transmembrane region" description="Helical" evidence="8">
    <location>
        <begin position="322"/>
        <end position="342"/>
    </location>
</feature>
<evidence type="ECO:0000256" key="4">
    <source>
        <dbReference type="ARBA" id="ARBA00022692"/>
    </source>
</evidence>
<keyword evidence="5" id="KW-0029">Amino-acid transport</keyword>
<evidence type="ECO:0000313" key="10">
    <source>
        <dbReference type="EMBL" id="KAJ3047108.1"/>
    </source>
</evidence>
<keyword evidence="3" id="KW-0813">Transport</keyword>
<dbReference type="PANTHER" id="PTHR22950:SF692">
    <property type="entry name" value="TRANSMEMBRANE AMINO ACID TRANSPORTER FAMILY PROTEIN"/>
    <property type="match status" value="1"/>
</dbReference>
<feature type="transmembrane region" description="Helical" evidence="8">
    <location>
        <begin position="65"/>
        <end position="84"/>
    </location>
</feature>
<proteinExistence type="inferred from homology"/>
<feature type="transmembrane region" description="Helical" evidence="8">
    <location>
        <begin position="168"/>
        <end position="190"/>
    </location>
</feature>
<dbReference type="EMBL" id="JADGJD010001026">
    <property type="protein sequence ID" value="KAJ3047108.1"/>
    <property type="molecule type" value="Genomic_DNA"/>
</dbReference>
<comment type="subcellular location">
    <subcellularLocation>
        <location evidence="1">Membrane</location>
        <topology evidence="1">Multi-pass membrane protein</topology>
    </subcellularLocation>
</comment>
<feature type="transmembrane region" description="Helical" evidence="8">
    <location>
        <begin position="90"/>
        <end position="110"/>
    </location>
</feature>
<keyword evidence="4 8" id="KW-0812">Transmembrane</keyword>
<dbReference type="AlphaFoldDB" id="A0AAD5X2R0"/>
<sequence>MTYLSFDNTLTHPPFSPTRILPTHRQDLLKPFLPTQTPHTQSTSHIHPTNHHLSTPGTCSTASSIFNTLNLLIGIGFLSLPYALRCSGLLPGLVIIISTCLLTNLTGHLLGKCLALSSKLGRSLSSYGDLGEAAFGSKARKWVSVVFLTELVVTCVAFVILIEDSLGAIFPEIETGVFRGIAFAVCLGAALVKNLTYISYASLVGIVGSLNLVGVILYNGVTSTKGPGSILDPMPISTFPENPVSTSFAVGIVMAGFAGHAVLPNIYLDMKDKSRYPFVLNVSFCIALTLYLTVAVAGYLMFGQQTLQEITMNLAALPGAKKSLNLFATALICFIPIPKYALTMAPVSQTADAYLGRFLHKSQSSSKPTEATPLISDTAHRPPKPSMTQYILIRVFLVSVTALIPFILPHFDTVLGLIGSFFTVAVSVVMPAAFYAKLTKGDESMKWVWAGCWTLVGIGALAGMLATVGMGVPGARPI</sequence>
<evidence type="ECO:0000259" key="9">
    <source>
        <dbReference type="Pfam" id="PF01490"/>
    </source>
</evidence>
<evidence type="ECO:0000256" key="2">
    <source>
        <dbReference type="ARBA" id="ARBA00008066"/>
    </source>
</evidence>
<organism evidence="10 11">
    <name type="scientific">Rhizophlyctis rosea</name>
    <dbReference type="NCBI Taxonomy" id="64517"/>
    <lineage>
        <taxon>Eukaryota</taxon>
        <taxon>Fungi</taxon>
        <taxon>Fungi incertae sedis</taxon>
        <taxon>Chytridiomycota</taxon>
        <taxon>Chytridiomycota incertae sedis</taxon>
        <taxon>Chytridiomycetes</taxon>
        <taxon>Rhizophlyctidales</taxon>
        <taxon>Rhizophlyctidaceae</taxon>
        <taxon>Rhizophlyctis</taxon>
    </lineage>
</organism>
<feature type="domain" description="Amino acid transporter transmembrane" evidence="9">
    <location>
        <begin position="58"/>
        <end position="467"/>
    </location>
</feature>
<feature type="transmembrane region" description="Helical" evidence="8">
    <location>
        <begin position="244"/>
        <end position="266"/>
    </location>
</feature>
<dbReference type="GO" id="GO:0015179">
    <property type="term" value="F:L-amino acid transmembrane transporter activity"/>
    <property type="evidence" value="ECO:0007669"/>
    <property type="project" value="TreeGrafter"/>
</dbReference>
<feature type="transmembrane region" description="Helical" evidence="8">
    <location>
        <begin position="391"/>
        <end position="408"/>
    </location>
</feature>
<protein>
    <recommendedName>
        <fullName evidence="9">Amino acid transporter transmembrane domain-containing protein</fullName>
    </recommendedName>
</protein>
<feature type="transmembrane region" description="Helical" evidence="8">
    <location>
        <begin position="278"/>
        <end position="302"/>
    </location>
</feature>
<dbReference type="GO" id="GO:0005774">
    <property type="term" value="C:vacuolar membrane"/>
    <property type="evidence" value="ECO:0007669"/>
    <property type="project" value="TreeGrafter"/>
</dbReference>
<gene>
    <name evidence="10" type="ORF">HK097_000229</name>
</gene>
<reference evidence="10" key="1">
    <citation type="submission" date="2020-05" db="EMBL/GenBank/DDBJ databases">
        <title>Phylogenomic resolution of chytrid fungi.</title>
        <authorList>
            <person name="Stajich J.E."/>
            <person name="Amses K."/>
            <person name="Simmons R."/>
            <person name="Seto K."/>
            <person name="Myers J."/>
            <person name="Bonds A."/>
            <person name="Quandt C.A."/>
            <person name="Barry K."/>
            <person name="Liu P."/>
            <person name="Grigoriev I."/>
            <person name="Longcore J.E."/>
            <person name="James T.Y."/>
        </authorList>
    </citation>
    <scope>NUCLEOTIDE SEQUENCE</scope>
    <source>
        <strain evidence="10">JEL0318</strain>
    </source>
</reference>
<accession>A0AAD5X2R0</accession>
<feature type="transmembrane region" description="Helical" evidence="8">
    <location>
        <begin position="414"/>
        <end position="435"/>
    </location>
</feature>
<name>A0AAD5X2R0_9FUNG</name>
<evidence type="ECO:0000256" key="7">
    <source>
        <dbReference type="ARBA" id="ARBA00023136"/>
    </source>
</evidence>
<dbReference type="PANTHER" id="PTHR22950">
    <property type="entry name" value="AMINO ACID TRANSPORTER"/>
    <property type="match status" value="1"/>
</dbReference>
<feature type="transmembrane region" description="Helical" evidence="8">
    <location>
        <begin position="142"/>
        <end position="162"/>
    </location>
</feature>